<accession>A0A0V1A2K2</accession>
<feature type="domain" description="Integrase catalytic" evidence="1">
    <location>
        <begin position="2"/>
        <end position="102"/>
    </location>
</feature>
<dbReference type="GO" id="GO:0003676">
    <property type="term" value="F:nucleic acid binding"/>
    <property type="evidence" value="ECO:0007669"/>
    <property type="project" value="InterPro"/>
</dbReference>
<dbReference type="Pfam" id="PF00665">
    <property type="entry name" value="rve"/>
    <property type="match status" value="1"/>
</dbReference>
<dbReference type="Gene3D" id="3.30.420.10">
    <property type="entry name" value="Ribonuclease H-like superfamily/Ribonuclease H"/>
    <property type="match status" value="1"/>
</dbReference>
<dbReference type="PANTHER" id="PTHR37984:SF15">
    <property type="entry name" value="INTEGRASE CATALYTIC DOMAIN-CONTAINING PROTEIN"/>
    <property type="match status" value="1"/>
</dbReference>
<comment type="caution">
    <text evidence="2">The sequence shown here is derived from an EMBL/GenBank/DDBJ whole genome shotgun (WGS) entry which is preliminary data.</text>
</comment>
<proteinExistence type="predicted"/>
<dbReference type="InterPro" id="IPR036397">
    <property type="entry name" value="RNaseH_sf"/>
</dbReference>
<dbReference type="InterPro" id="IPR012337">
    <property type="entry name" value="RNaseH-like_sf"/>
</dbReference>
<dbReference type="SUPFAM" id="SSF53098">
    <property type="entry name" value="Ribonuclease H-like"/>
    <property type="match status" value="1"/>
</dbReference>
<dbReference type="PROSITE" id="PS50994">
    <property type="entry name" value="INTEGRASE"/>
    <property type="match status" value="1"/>
</dbReference>
<evidence type="ECO:0000313" key="2">
    <source>
        <dbReference type="EMBL" id="KRY19021.1"/>
    </source>
</evidence>
<reference evidence="2 3" key="1">
    <citation type="submission" date="2015-01" db="EMBL/GenBank/DDBJ databases">
        <title>Evolution of Trichinella species and genotypes.</title>
        <authorList>
            <person name="Korhonen P.K."/>
            <person name="Edoardo P."/>
            <person name="Giuseppe L.R."/>
            <person name="Gasser R.B."/>
        </authorList>
    </citation>
    <scope>NUCLEOTIDE SEQUENCE [LARGE SCALE GENOMIC DNA]</scope>
    <source>
        <strain evidence="2">ISS2496</strain>
    </source>
</reference>
<organism evidence="2 3">
    <name type="scientific">Trichinella patagoniensis</name>
    <dbReference type="NCBI Taxonomy" id="990121"/>
    <lineage>
        <taxon>Eukaryota</taxon>
        <taxon>Metazoa</taxon>
        <taxon>Ecdysozoa</taxon>
        <taxon>Nematoda</taxon>
        <taxon>Enoplea</taxon>
        <taxon>Dorylaimia</taxon>
        <taxon>Trichinellida</taxon>
        <taxon>Trichinellidae</taxon>
        <taxon>Trichinella</taxon>
    </lineage>
</organism>
<name>A0A0V1A2K2_9BILA</name>
<dbReference type="GO" id="GO:0015074">
    <property type="term" value="P:DNA integration"/>
    <property type="evidence" value="ECO:0007669"/>
    <property type="project" value="InterPro"/>
</dbReference>
<dbReference type="EMBL" id="JYDQ01000040">
    <property type="protein sequence ID" value="KRY19021.1"/>
    <property type="molecule type" value="Genomic_DNA"/>
</dbReference>
<evidence type="ECO:0000313" key="3">
    <source>
        <dbReference type="Proteomes" id="UP000054783"/>
    </source>
</evidence>
<dbReference type="PANTHER" id="PTHR37984">
    <property type="entry name" value="PROTEIN CBG26694"/>
    <property type="match status" value="1"/>
</dbReference>
<dbReference type="Proteomes" id="UP000054783">
    <property type="component" value="Unassembled WGS sequence"/>
</dbReference>
<gene>
    <name evidence="2" type="primary">POL</name>
    <name evidence="2" type="ORF">T12_5304</name>
</gene>
<sequence length="102" mass="11446">MTAGYPLQRVGVDILGPLERTPSGNQYVLVLTDYFTKWAAAFPLTNMETGTVANVLVEKYIVYFGAPDYLHSDQGRSFEASVVMEICRFFGIRKTRSSPYNP</sequence>
<dbReference type="AlphaFoldDB" id="A0A0V1A2K2"/>
<protein>
    <submittedName>
        <fullName evidence="2">Retrovirus-related Pol polyprotein from transposon</fullName>
    </submittedName>
</protein>
<keyword evidence="3" id="KW-1185">Reference proteome</keyword>
<dbReference type="STRING" id="990121.A0A0V1A2K2"/>
<evidence type="ECO:0000259" key="1">
    <source>
        <dbReference type="PROSITE" id="PS50994"/>
    </source>
</evidence>
<dbReference type="InterPro" id="IPR001584">
    <property type="entry name" value="Integrase_cat-core"/>
</dbReference>
<dbReference type="InterPro" id="IPR050951">
    <property type="entry name" value="Retrovirus_Pol_polyprotein"/>
</dbReference>